<protein>
    <submittedName>
        <fullName evidence="9">MFS transporter</fullName>
    </submittedName>
</protein>
<evidence type="ECO:0000313" key="9">
    <source>
        <dbReference type="EMBL" id="MFD0913696.1"/>
    </source>
</evidence>
<organism evidence="9 10">
    <name type="scientific">Methylophilus luteus</name>
    <dbReference type="NCBI Taxonomy" id="640108"/>
    <lineage>
        <taxon>Bacteria</taxon>
        <taxon>Pseudomonadati</taxon>
        <taxon>Pseudomonadota</taxon>
        <taxon>Betaproteobacteria</taxon>
        <taxon>Nitrosomonadales</taxon>
        <taxon>Methylophilaceae</taxon>
        <taxon>Methylophilus</taxon>
    </lineage>
</organism>
<dbReference type="Proteomes" id="UP001597128">
    <property type="component" value="Unassembled WGS sequence"/>
</dbReference>
<accession>A0ABW3F5J0</accession>
<dbReference type="InterPro" id="IPR004638">
    <property type="entry name" value="EmrB-like"/>
</dbReference>
<dbReference type="Gene3D" id="1.20.1720.10">
    <property type="entry name" value="Multidrug resistance protein D"/>
    <property type="match status" value="1"/>
</dbReference>
<evidence type="ECO:0000256" key="5">
    <source>
        <dbReference type="ARBA" id="ARBA00022989"/>
    </source>
</evidence>
<feature type="transmembrane region" description="Helical" evidence="7">
    <location>
        <begin position="416"/>
        <end position="434"/>
    </location>
</feature>
<dbReference type="Pfam" id="PF07690">
    <property type="entry name" value="MFS_1"/>
    <property type="match status" value="1"/>
</dbReference>
<keyword evidence="2" id="KW-0813">Transport</keyword>
<keyword evidence="10" id="KW-1185">Reference proteome</keyword>
<feature type="transmembrane region" description="Helical" evidence="7">
    <location>
        <begin position="60"/>
        <end position="81"/>
    </location>
</feature>
<keyword evidence="3" id="KW-1003">Cell membrane</keyword>
<feature type="transmembrane region" description="Helical" evidence="7">
    <location>
        <begin position="215"/>
        <end position="233"/>
    </location>
</feature>
<dbReference type="InterPro" id="IPR036259">
    <property type="entry name" value="MFS_trans_sf"/>
</dbReference>
<dbReference type="PROSITE" id="PS00216">
    <property type="entry name" value="SUGAR_TRANSPORT_1"/>
    <property type="match status" value="1"/>
</dbReference>
<reference evidence="10" key="1">
    <citation type="journal article" date="2019" name="Int. J. Syst. Evol. Microbiol.">
        <title>The Global Catalogue of Microorganisms (GCM) 10K type strain sequencing project: providing services to taxonomists for standard genome sequencing and annotation.</title>
        <authorList>
            <consortium name="The Broad Institute Genomics Platform"/>
            <consortium name="The Broad Institute Genome Sequencing Center for Infectious Disease"/>
            <person name="Wu L."/>
            <person name="Ma J."/>
        </authorList>
    </citation>
    <scope>NUCLEOTIDE SEQUENCE [LARGE SCALE GENOMIC DNA]</scope>
    <source>
        <strain evidence="10">CCUG 58412</strain>
    </source>
</reference>
<evidence type="ECO:0000256" key="6">
    <source>
        <dbReference type="ARBA" id="ARBA00023136"/>
    </source>
</evidence>
<dbReference type="PROSITE" id="PS50850">
    <property type="entry name" value="MFS"/>
    <property type="match status" value="1"/>
</dbReference>
<dbReference type="RefSeq" id="WP_379057071.1">
    <property type="nucleotide sequence ID" value="NZ_JBHTKB010000001.1"/>
</dbReference>
<gene>
    <name evidence="9" type="ORF">ACFQ1Z_09090</name>
</gene>
<dbReference type="SUPFAM" id="SSF103473">
    <property type="entry name" value="MFS general substrate transporter"/>
    <property type="match status" value="1"/>
</dbReference>
<feature type="transmembrane region" description="Helical" evidence="7">
    <location>
        <begin position="118"/>
        <end position="140"/>
    </location>
</feature>
<keyword evidence="6 7" id="KW-0472">Membrane</keyword>
<feature type="transmembrane region" description="Helical" evidence="7">
    <location>
        <begin position="283"/>
        <end position="305"/>
    </location>
</feature>
<dbReference type="EMBL" id="JBHTKB010000001">
    <property type="protein sequence ID" value="MFD0913696.1"/>
    <property type="molecule type" value="Genomic_DNA"/>
</dbReference>
<evidence type="ECO:0000313" key="10">
    <source>
        <dbReference type="Proteomes" id="UP001597128"/>
    </source>
</evidence>
<feature type="transmembrane region" description="Helical" evidence="7">
    <location>
        <begin position="152"/>
        <end position="173"/>
    </location>
</feature>
<feature type="domain" description="Major facilitator superfamily (MFS) profile" evidence="8">
    <location>
        <begin position="26"/>
        <end position="469"/>
    </location>
</feature>
<dbReference type="InterPro" id="IPR020846">
    <property type="entry name" value="MFS_dom"/>
</dbReference>
<dbReference type="Gene3D" id="1.20.1250.20">
    <property type="entry name" value="MFS general substrate transporter like domains"/>
    <property type="match status" value="1"/>
</dbReference>
<evidence type="ECO:0000256" key="4">
    <source>
        <dbReference type="ARBA" id="ARBA00022692"/>
    </source>
</evidence>
<feature type="transmembrane region" description="Helical" evidence="7">
    <location>
        <begin position="446"/>
        <end position="464"/>
    </location>
</feature>
<comment type="subcellular location">
    <subcellularLocation>
        <location evidence="1">Cell membrane</location>
        <topology evidence="1">Multi-pass membrane protein</topology>
    </subcellularLocation>
</comment>
<feature type="transmembrane region" description="Helical" evidence="7">
    <location>
        <begin position="179"/>
        <end position="195"/>
    </location>
</feature>
<dbReference type="PANTHER" id="PTHR42718:SF48">
    <property type="entry name" value="CONSERVED TWO-DOMAIN MEMBRANE PROTEIN-RELATED"/>
    <property type="match status" value="1"/>
</dbReference>
<keyword evidence="4 7" id="KW-0812">Transmembrane</keyword>
<comment type="caution">
    <text evidence="9">The sequence shown here is derived from an EMBL/GenBank/DDBJ whole genome shotgun (WGS) entry which is preliminary data.</text>
</comment>
<feature type="transmembrane region" description="Helical" evidence="7">
    <location>
        <begin position="346"/>
        <end position="366"/>
    </location>
</feature>
<name>A0ABW3F5J0_9PROT</name>
<evidence type="ECO:0000256" key="3">
    <source>
        <dbReference type="ARBA" id="ARBA00022475"/>
    </source>
</evidence>
<dbReference type="CDD" id="cd17321">
    <property type="entry name" value="MFS_MMR_MDR_like"/>
    <property type="match status" value="1"/>
</dbReference>
<feature type="transmembrane region" description="Helical" evidence="7">
    <location>
        <begin position="24"/>
        <end position="48"/>
    </location>
</feature>
<keyword evidence="5 7" id="KW-1133">Transmembrane helix</keyword>
<proteinExistence type="predicted"/>
<evidence type="ECO:0000256" key="7">
    <source>
        <dbReference type="SAM" id="Phobius"/>
    </source>
</evidence>
<sequence length="470" mass="50730">MADGIMTNPATTMLNDQTAHSRPWLIFHIASLATFLVSIDTTVLYVAFHSISKSFPDASATSISWVMNAYTLVYATCLIPAGGLADRFGRKKVFMYGVAAFIFASVLCGLSPNVHTLILARMLQAVGASLLGPAALSLILEAFPKQKRAIVVGAWGATGALAAALGPAFGSWIVDSFGWEWAFYINVPLGLYCLIRGRKHLLESSNPVTKVRFDLVGMVLIIAAIALIVSSLIEYKLYINQLMFPLALLTAGVLLLAVFIYWCKRALNPLLDISLFHSKTYQAVNTAAFFFSIAFATMFFSFFFLMTKIWGYSLPQAGLAMMAGPVTVVPTALLGGRVAAKYGHKIVLTIGCLIFSLSSIWYLFAITATPDYLWACLPGQLISGVGVGLVMPSLSGAAVHDLPQKDYAIGSAINQAIRQVGTVFGVALTVAFLVKADLVLDDFHHLYEIQFLLVIVSAGLVTKVDTSRNV</sequence>
<dbReference type="InterPro" id="IPR005829">
    <property type="entry name" value="Sugar_transporter_CS"/>
</dbReference>
<dbReference type="PANTHER" id="PTHR42718">
    <property type="entry name" value="MAJOR FACILITATOR SUPERFAMILY MULTIDRUG TRANSPORTER MFSC"/>
    <property type="match status" value="1"/>
</dbReference>
<feature type="transmembrane region" description="Helical" evidence="7">
    <location>
        <begin position="317"/>
        <end position="334"/>
    </location>
</feature>
<evidence type="ECO:0000259" key="8">
    <source>
        <dbReference type="PROSITE" id="PS50850"/>
    </source>
</evidence>
<dbReference type="InterPro" id="IPR011701">
    <property type="entry name" value="MFS"/>
</dbReference>
<feature type="transmembrane region" description="Helical" evidence="7">
    <location>
        <begin position="372"/>
        <end position="395"/>
    </location>
</feature>
<feature type="transmembrane region" description="Helical" evidence="7">
    <location>
        <begin position="93"/>
        <end position="112"/>
    </location>
</feature>
<feature type="transmembrane region" description="Helical" evidence="7">
    <location>
        <begin position="239"/>
        <end position="262"/>
    </location>
</feature>
<dbReference type="NCBIfam" id="TIGR00711">
    <property type="entry name" value="efflux_EmrB"/>
    <property type="match status" value="1"/>
</dbReference>
<evidence type="ECO:0000256" key="1">
    <source>
        <dbReference type="ARBA" id="ARBA00004651"/>
    </source>
</evidence>
<evidence type="ECO:0000256" key="2">
    <source>
        <dbReference type="ARBA" id="ARBA00022448"/>
    </source>
</evidence>